<feature type="domain" description="DHHA1" evidence="2">
    <location>
        <begin position="227"/>
        <end position="309"/>
    </location>
</feature>
<dbReference type="eggNOG" id="COG0618">
    <property type="taxonomic scope" value="Bacteria"/>
</dbReference>
<dbReference type="PATRIC" id="fig|997296.3.peg.3550"/>
<organism evidence="3 4">
    <name type="scientific">Bacillus methanolicus PB1</name>
    <dbReference type="NCBI Taxonomy" id="997296"/>
    <lineage>
        <taxon>Bacteria</taxon>
        <taxon>Bacillati</taxon>
        <taxon>Bacillota</taxon>
        <taxon>Bacilli</taxon>
        <taxon>Bacillales</taxon>
        <taxon>Bacillaceae</taxon>
        <taxon>Bacillus</taxon>
    </lineage>
</organism>
<dbReference type="InterPro" id="IPR003156">
    <property type="entry name" value="DHHA1_dom"/>
</dbReference>
<reference evidence="3 4" key="1">
    <citation type="journal article" date="2012" name="Appl. Environ. Microbiol.">
        <title>Genome Sequence of Thermotolerant Bacillus methanolicus: Features and Regulation Related to Methylotrophy and Production of L-Lysine and L-Glutamate from Methanol.</title>
        <authorList>
            <person name="Heggeset T.M."/>
            <person name="Krog A."/>
            <person name="Balzer S."/>
            <person name="Wentzel A."/>
            <person name="Ellingsen T.E."/>
            <person name="Brautaset T."/>
        </authorList>
    </citation>
    <scope>NUCLEOTIDE SEQUENCE [LARGE SCALE GENOMIC DNA]</scope>
    <source>
        <strain evidence="3 4">PB1</strain>
    </source>
</reference>
<dbReference type="PANTHER" id="PTHR47618">
    <property type="entry name" value="BIFUNCTIONAL OLIGORIBONUCLEASE AND PAP PHOSPHATASE NRNA"/>
    <property type="match status" value="1"/>
</dbReference>
<comment type="caution">
    <text evidence="3">The sequence shown here is derived from an EMBL/GenBank/DDBJ whole genome shotgun (WGS) entry which is preliminary data.</text>
</comment>
<feature type="domain" description="DDH" evidence="1">
    <location>
        <begin position="15"/>
        <end position="153"/>
    </location>
</feature>
<dbReference type="Gene3D" id="3.90.1640.10">
    <property type="entry name" value="inorganic pyrophosphatase (n-terminal core)"/>
    <property type="match status" value="1"/>
</dbReference>
<evidence type="ECO:0000259" key="2">
    <source>
        <dbReference type="Pfam" id="PF02272"/>
    </source>
</evidence>
<sequence>MKEKILEAIEQYETIIVHRHVRPDPDAYGSQGGLVEILKASYPEKKVYAVGKEEPTLHYLNRLDTISDETYKGALVIICDTANTERICDSRYHLGEKLIKIDHHPNEDPYGDLIWVDTDASSVSEMIYEFYLFGKEKGLKMTDEAARLLYAGIVGDTGRFLYPSTTEKTFGYAGELIRYGFSRTELYDKMYELKPNVVKLHGHILQNFDIRPSGVASMVLSKELLDEYKVRPAEASLLVGSLRNIEGVLAWAFFIEEEDQIRVRLRSKGPVINSVARKYKGGGHPLAAGASIYSWDEKEAVLKDMDQACMHY</sequence>
<protein>
    <submittedName>
        <fullName evidence="3">Phosphoesterase RecJ domain protein</fullName>
    </submittedName>
</protein>
<dbReference type="EMBL" id="AFEU01000003">
    <property type="protein sequence ID" value="EIJ79247.1"/>
    <property type="molecule type" value="Genomic_DNA"/>
</dbReference>
<dbReference type="RefSeq" id="WP_004438855.1">
    <property type="nucleotide sequence ID" value="NZ_AFEU01000003.1"/>
</dbReference>
<dbReference type="AlphaFoldDB" id="I3DYC6"/>
<evidence type="ECO:0000313" key="4">
    <source>
        <dbReference type="Proteomes" id="UP000010523"/>
    </source>
</evidence>
<dbReference type="SUPFAM" id="SSF64182">
    <property type="entry name" value="DHH phosphoesterases"/>
    <property type="match status" value="1"/>
</dbReference>
<name>I3DYC6_BACMT</name>
<dbReference type="InterPro" id="IPR001667">
    <property type="entry name" value="DDH_dom"/>
</dbReference>
<dbReference type="PANTHER" id="PTHR47618:SF1">
    <property type="entry name" value="BIFUNCTIONAL OLIGORIBONUCLEASE AND PAP PHOSPHATASE NRNA"/>
    <property type="match status" value="1"/>
</dbReference>
<dbReference type="Pfam" id="PF01368">
    <property type="entry name" value="DHH"/>
    <property type="match status" value="1"/>
</dbReference>
<dbReference type="GO" id="GO:0003676">
    <property type="term" value="F:nucleic acid binding"/>
    <property type="evidence" value="ECO:0007669"/>
    <property type="project" value="InterPro"/>
</dbReference>
<evidence type="ECO:0000259" key="1">
    <source>
        <dbReference type="Pfam" id="PF01368"/>
    </source>
</evidence>
<gene>
    <name evidence="3" type="ORF">PB1_16859</name>
</gene>
<dbReference type="OrthoDB" id="9803668at2"/>
<accession>I3DYC6</accession>
<dbReference type="InterPro" id="IPR051319">
    <property type="entry name" value="Oligoribo/pAp-PDE_c-di-AMP_PDE"/>
</dbReference>
<dbReference type="STRING" id="997296.PB1_16859"/>
<dbReference type="Pfam" id="PF02272">
    <property type="entry name" value="DHHA1"/>
    <property type="match status" value="1"/>
</dbReference>
<evidence type="ECO:0000313" key="3">
    <source>
        <dbReference type="EMBL" id="EIJ79247.1"/>
    </source>
</evidence>
<proteinExistence type="predicted"/>
<dbReference type="InterPro" id="IPR038763">
    <property type="entry name" value="DHH_sf"/>
</dbReference>
<dbReference type="Gene3D" id="3.10.310.30">
    <property type="match status" value="1"/>
</dbReference>
<dbReference type="Proteomes" id="UP000010523">
    <property type="component" value="Unassembled WGS sequence"/>
</dbReference>
<keyword evidence="4" id="KW-1185">Reference proteome</keyword>